<proteinExistence type="predicted"/>
<dbReference type="Proteomes" id="UP000017246">
    <property type="component" value="Unassembled WGS sequence"/>
</dbReference>
<reference evidence="1" key="1">
    <citation type="journal article" date="2013" name="Nature">
        <title>The genomes of four tapeworm species reveal adaptations to parasitism.</title>
        <authorList>
            <person name="Tsai I.J."/>
            <person name="Zarowiecki M."/>
            <person name="Holroyd N."/>
            <person name="Garciarrubio A."/>
            <person name="Sanchez-Flores A."/>
            <person name="Brooks K.L."/>
            <person name="Tracey A."/>
            <person name="Bobes R.J."/>
            <person name="Fragoso G."/>
            <person name="Sciutto E."/>
            <person name="Aslett M."/>
            <person name="Beasley H."/>
            <person name="Bennett H.M."/>
            <person name="Cai J."/>
            <person name="Camicia F."/>
            <person name="Clark R."/>
            <person name="Cucher M."/>
            <person name="De Silva N."/>
            <person name="Day T.A."/>
            <person name="Deplazes P."/>
            <person name="Estrada K."/>
            <person name="Fernandez C."/>
            <person name="Holland P.W."/>
            <person name="Hou J."/>
            <person name="Hu S."/>
            <person name="Huckvale T."/>
            <person name="Hung S.S."/>
            <person name="Kamenetzky L."/>
            <person name="Keane J.A."/>
            <person name="Kiss F."/>
            <person name="Koziol U."/>
            <person name="Lambert O."/>
            <person name="Liu K."/>
            <person name="Luo X."/>
            <person name="Luo Y."/>
            <person name="Macchiaroli N."/>
            <person name="Nichol S."/>
            <person name="Paps J."/>
            <person name="Parkinson J."/>
            <person name="Pouchkina-Stantcheva N."/>
            <person name="Riddiford N."/>
            <person name="Rosenzvit M."/>
            <person name="Salinas G."/>
            <person name="Wasmuth J.D."/>
            <person name="Zamanian M."/>
            <person name="Zheng Y."/>
            <person name="Cai X."/>
            <person name="Soberon X."/>
            <person name="Olson P.D."/>
            <person name="Laclette J.P."/>
            <person name="Brehm K."/>
            <person name="Berriman M."/>
            <person name="Garciarrubio A."/>
            <person name="Bobes R.J."/>
            <person name="Fragoso G."/>
            <person name="Sanchez-Flores A."/>
            <person name="Estrada K."/>
            <person name="Cevallos M.A."/>
            <person name="Morett E."/>
            <person name="Gonzalez V."/>
            <person name="Portillo T."/>
            <person name="Ochoa-Leyva A."/>
            <person name="Jose M.V."/>
            <person name="Sciutto E."/>
            <person name="Landa A."/>
            <person name="Jimenez L."/>
            <person name="Valdes V."/>
            <person name="Carrero J.C."/>
            <person name="Larralde C."/>
            <person name="Morales-Montor J."/>
            <person name="Limon-Lason J."/>
            <person name="Soberon X."/>
            <person name="Laclette J.P."/>
        </authorList>
    </citation>
    <scope>NUCLEOTIDE SEQUENCE [LARGE SCALE GENOMIC DNA]</scope>
</reference>
<reference evidence="1" key="2">
    <citation type="submission" date="2015-11" db="EMBL/GenBank/DDBJ databases">
        <authorList>
            <person name="Zhang Y."/>
            <person name="Guo Z."/>
        </authorList>
    </citation>
    <scope>NUCLEOTIDE SEQUENCE</scope>
</reference>
<name>A0A0S4ML87_ECHMU</name>
<evidence type="ECO:0000313" key="2">
    <source>
        <dbReference type="Proteomes" id="UP000017246"/>
    </source>
</evidence>
<protein>
    <submittedName>
        <fullName evidence="1">Laccase-12</fullName>
    </submittedName>
</protein>
<accession>A0A0S4ML87</accession>
<sequence length="68" mass="7984">MRLQLHKRTDCLEEFCPTIFWLGIYEDSCLRVFKMSSNGLRIDGNPTNISELKLSSQELKPWKRPLLS</sequence>
<evidence type="ECO:0000313" key="1">
    <source>
        <dbReference type="EMBL" id="CUT99528.1"/>
    </source>
</evidence>
<organism evidence="1 2">
    <name type="scientific">Echinococcus multilocularis</name>
    <name type="common">Fox tapeworm</name>
    <dbReference type="NCBI Taxonomy" id="6211"/>
    <lineage>
        <taxon>Eukaryota</taxon>
        <taxon>Metazoa</taxon>
        <taxon>Spiralia</taxon>
        <taxon>Lophotrochozoa</taxon>
        <taxon>Platyhelminthes</taxon>
        <taxon>Cestoda</taxon>
        <taxon>Eucestoda</taxon>
        <taxon>Cyclophyllidea</taxon>
        <taxon>Taeniidae</taxon>
        <taxon>Echinococcus</taxon>
    </lineage>
</organism>
<keyword evidence="2" id="KW-1185">Reference proteome</keyword>
<dbReference type="EMBL" id="LN902845">
    <property type="protein sequence ID" value="CUT99528.1"/>
    <property type="molecule type" value="Genomic_DNA"/>
</dbReference>
<dbReference type="AlphaFoldDB" id="A0A0S4ML87"/>